<dbReference type="RefSeq" id="WP_280573861.1">
    <property type="nucleotide sequence ID" value="NZ_JARXRM010000028.1"/>
</dbReference>
<dbReference type="PRINTS" id="PR01950">
    <property type="entry name" value="LANCSUPER"/>
</dbReference>
<proteinExistence type="predicted"/>
<feature type="domain" description="Lantibiotic biosynthesis protein dehydration" evidence="1">
    <location>
        <begin position="108"/>
        <end position="482"/>
    </location>
</feature>
<dbReference type="PIRSF" id="PIRSF037228">
    <property type="entry name" value="Lant_mod_RumM"/>
    <property type="match status" value="1"/>
</dbReference>
<evidence type="ECO:0000259" key="1">
    <source>
        <dbReference type="Pfam" id="PF13575"/>
    </source>
</evidence>
<comment type="caution">
    <text evidence="2">The sequence shown here is derived from an EMBL/GenBank/DDBJ whole genome shotgun (WGS) entry which is preliminary data.</text>
</comment>
<dbReference type="EMBL" id="JARXRM010000028">
    <property type="protein sequence ID" value="MDH5822864.1"/>
    <property type="molecule type" value="Genomic_DNA"/>
</dbReference>
<protein>
    <submittedName>
        <fullName evidence="2">Type 2 lanthipeptide synthetase LanM family protein</fullName>
    </submittedName>
</protein>
<dbReference type="Pfam" id="PF05147">
    <property type="entry name" value="LANC_like"/>
    <property type="match status" value="1"/>
</dbReference>
<name>A0ABT6J7S5_9GAMM</name>
<sequence length="963" mass="101602">MASAATGLDADNFSASLGCLIAPSLGELAARLVSVAGLSPAEREVILSATETSLSFVLHAKLSRLLVLELNAARVDGRLAGEDPRARWRAFLEISARPSFWEGLSVHYPTLRGRIEAIVANRCAAALEFARHWASDRRDLGGLTGGDAGELAALGFGAGDSHRRGRTVAIAECAAGRVVYKPRSLAVDNALRGFVAALRPHLPGTTIAVPAALDRGGYGWGEFIEHRHAADARELRDFYRGIGHWLAIMRLLGGSDLHAENLIACGGSAVIVDCETLFTPVAAPAQFGYGDALDRAAALLSGTVLGMGLLPGRGIGLGWRGVDTSAVGMLGGQQPEVPQPDILGVGTDEARIGMSMRAMPVARNHPSPAPALADHWPEVLAGFDAMSEVLVARDRAGELRERMEAFAGCPIRIVPRASEVYAEIGRMLWHPVSLHKPAPARERAATLLRRMAANAGFAPAEAEVIDAEIEDLLIGDIPFFTALAAPGAIEGPGGTGWRSLADPIGDAHRRWHGFDRALDRNLIRASLVSAYINDGWMPNDVSLLPAKGSGGDPEARRRRHAARIVSNLVGSAIHGDDGSVTWIAPVLGPAGWAVQPLPPDLYTGLSGVALLAAAYLRETAAGRADPVAGLDALLSATLHSLGLFQHALERNGASADGAKVRPPAPGGFTGLGSQIWTWLLLADWGMDGGEGIERAEALAGHLPHAAAADNELDILSGAAGAIVPLLELADASGQPRYADAAARIGDRLCDQADVHEGRACWRQERWPDGIGGFAHGVTGIGWALERLAMRSGDARHRRTAAAAFAFEDALFDTGEGAWRDLRNLPGGQKTAAAWCHGAVGIGLARLDLDPACAQQETVRILRRAAEATWRRGLGWNHCLCHGDLGAWELLRRAEAADALPKGCSIGELLDRILDSLDMHGASCGIARDAFIPGLLPGVGGIAYQLLRAHPDCRLPSVLLPGRY</sequence>
<dbReference type="CDD" id="cd04792">
    <property type="entry name" value="LanM-like"/>
    <property type="match status" value="1"/>
</dbReference>
<dbReference type="Gene3D" id="1.50.10.20">
    <property type="match status" value="1"/>
</dbReference>
<organism evidence="2 3">
    <name type="scientific">Luteimonas endophytica</name>
    <dbReference type="NCBI Taxonomy" id="3042023"/>
    <lineage>
        <taxon>Bacteria</taxon>
        <taxon>Pseudomonadati</taxon>
        <taxon>Pseudomonadota</taxon>
        <taxon>Gammaproteobacteria</taxon>
        <taxon>Lysobacterales</taxon>
        <taxon>Lysobacteraceae</taxon>
        <taxon>Luteimonas</taxon>
    </lineage>
</organism>
<reference evidence="2 3" key="1">
    <citation type="submission" date="2023-04" db="EMBL/GenBank/DDBJ databases">
        <title>Luteimonas endophyticus RD2P54.</title>
        <authorList>
            <person name="Sun J.-Q."/>
        </authorList>
    </citation>
    <scope>NUCLEOTIDE SEQUENCE [LARGE SCALE GENOMIC DNA]</scope>
    <source>
        <strain evidence="2 3">RD2P54</strain>
    </source>
</reference>
<dbReference type="SMART" id="SM01260">
    <property type="entry name" value="LANC_like"/>
    <property type="match status" value="1"/>
</dbReference>
<dbReference type="NCBIfam" id="TIGR03897">
    <property type="entry name" value="lanti_2_LanM"/>
    <property type="match status" value="1"/>
</dbReference>
<evidence type="ECO:0000313" key="2">
    <source>
        <dbReference type="EMBL" id="MDH5822864.1"/>
    </source>
</evidence>
<dbReference type="SUPFAM" id="SSF158745">
    <property type="entry name" value="LanC-like"/>
    <property type="match status" value="1"/>
</dbReference>
<dbReference type="InterPro" id="IPR025410">
    <property type="entry name" value="Lant_dehyd"/>
</dbReference>
<dbReference type="PRINTS" id="PR01955">
    <property type="entry name" value="LANCFRANKIA"/>
</dbReference>
<keyword evidence="3" id="KW-1185">Reference proteome</keyword>
<dbReference type="Pfam" id="PF13575">
    <property type="entry name" value="DUF4135"/>
    <property type="match status" value="1"/>
</dbReference>
<dbReference type="InterPro" id="IPR007822">
    <property type="entry name" value="LANC-like"/>
</dbReference>
<evidence type="ECO:0000313" key="3">
    <source>
        <dbReference type="Proteomes" id="UP001156940"/>
    </source>
</evidence>
<accession>A0ABT6J7S5</accession>
<dbReference type="InterPro" id="IPR017146">
    <property type="entry name" value="Lanti_2_LanM"/>
</dbReference>
<gene>
    <name evidence="2" type="ORF">QFW77_07630</name>
</gene>
<dbReference type="Proteomes" id="UP001156940">
    <property type="component" value="Unassembled WGS sequence"/>
</dbReference>